<proteinExistence type="predicted"/>
<dbReference type="EMBL" id="CP150484">
    <property type="protein sequence ID" value="WYW19672.1"/>
    <property type="molecule type" value="Genomic_DNA"/>
</dbReference>
<reference evidence="1" key="1">
    <citation type="submission" date="2023-10" db="EMBL/GenBank/DDBJ databases">
        <title>Whole genome sequencing of actinobacterial strain Amycolatopsis sp. (BCA-696) identifies the underlying plant growth-promoting genes.</title>
        <authorList>
            <person name="Gandham P."/>
            <person name="Vadla N."/>
            <person name="Saji A."/>
            <person name="Srinivas V."/>
            <person name="Ruperao P."/>
            <person name="Selvanayagam S."/>
            <person name="Saxena R.K."/>
            <person name="Rathore A."/>
            <person name="Gopalakrishnan S."/>
            <person name="Thakur V."/>
        </authorList>
    </citation>
    <scope>NUCLEOTIDE SEQUENCE</scope>
    <source>
        <strain evidence="1">BCA-696</strain>
    </source>
</reference>
<keyword evidence="2" id="KW-1185">Reference proteome</keyword>
<protein>
    <submittedName>
        <fullName evidence="1">Zf-HC2 domain-containing protein</fullName>
    </submittedName>
</protein>
<dbReference type="Proteomes" id="UP001456344">
    <property type="component" value="Chromosome"/>
</dbReference>
<name>A0ACD5BKA8_9PSEU</name>
<evidence type="ECO:0000313" key="2">
    <source>
        <dbReference type="Proteomes" id="UP001456344"/>
    </source>
</evidence>
<evidence type="ECO:0000313" key="1">
    <source>
        <dbReference type="EMBL" id="WYW19672.1"/>
    </source>
</evidence>
<gene>
    <name evidence="1" type="ORF">LCL61_29420</name>
</gene>
<accession>A0ACD5BKA8</accession>
<organism evidence="1 2">
    <name type="scientific">Amycolatopsis coloradensis</name>
    <dbReference type="NCBI Taxonomy" id="76021"/>
    <lineage>
        <taxon>Bacteria</taxon>
        <taxon>Bacillati</taxon>
        <taxon>Actinomycetota</taxon>
        <taxon>Actinomycetes</taxon>
        <taxon>Pseudonocardiales</taxon>
        <taxon>Pseudonocardiaceae</taxon>
        <taxon>Amycolatopsis</taxon>
    </lineage>
</organism>
<sequence length="69" mass="7750">MAGFCPLGISAAAYLIGILDEIERAGFERHLRFCRSCRQEADDLTPVVRLLQAMKADMTTKKRRPARSP</sequence>